<dbReference type="Pfam" id="PF12635">
    <property type="entry name" value="DUF3780"/>
    <property type="match status" value="1"/>
</dbReference>
<evidence type="ECO:0000313" key="1">
    <source>
        <dbReference type="EMBL" id="SFG58279.1"/>
    </source>
</evidence>
<evidence type="ECO:0000313" key="2">
    <source>
        <dbReference type="Proteomes" id="UP000199229"/>
    </source>
</evidence>
<name>A0A1I2T2A7_9HYPH</name>
<dbReference type="OrthoDB" id="67865at2"/>
<dbReference type="InterPro" id="IPR024220">
    <property type="entry name" value="DUF3780"/>
</dbReference>
<organism evidence="1 2">
    <name type="scientific">Methylobacterium gossipiicola</name>
    <dbReference type="NCBI Taxonomy" id="582675"/>
    <lineage>
        <taxon>Bacteria</taxon>
        <taxon>Pseudomonadati</taxon>
        <taxon>Pseudomonadota</taxon>
        <taxon>Alphaproteobacteria</taxon>
        <taxon>Hyphomicrobiales</taxon>
        <taxon>Methylobacteriaceae</taxon>
        <taxon>Methylobacterium</taxon>
    </lineage>
</organism>
<evidence type="ECO:0008006" key="3">
    <source>
        <dbReference type="Google" id="ProtNLM"/>
    </source>
</evidence>
<dbReference type="AlphaFoldDB" id="A0A1I2T2A7"/>
<gene>
    <name evidence="1" type="ORF">SAMN05192565_10628</name>
</gene>
<reference evidence="2" key="1">
    <citation type="submission" date="2016-10" db="EMBL/GenBank/DDBJ databases">
        <authorList>
            <person name="Varghese N."/>
            <person name="Submissions S."/>
        </authorList>
    </citation>
    <scope>NUCLEOTIDE SEQUENCE [LARGE SCALE GENOMIC DNA]</scope>
    <source>
        <strain evidence="2">Gh-105</strain>
    </source>
</reference>
<proteinExistence type="predicted"/>
<sequence>MSGFDCADHYQEHCYLVQVPRTAKESVHVFEVYGRPPKATEDLWAPEVTLRAQLTKGKWDAISAEVRLEFNRRLKLERRKAGTWSQGGNGVQRLLGKELLVLVWAVEQDVVSLEQCEVAVRNWLGLKPEERWWLYTMTAAATGFAHQVGMGWRDALTKALCFGTRRDVFSLGSVTGRGTLPPRRNDAYAPVKDASRKRIEFAALRAIAANVEVLA</sequence>
<dbReference type="STRING" id="582675.SAMN05192565_10628"/>
<accession>A0A1I2T2A7</accession>
<dbReference type="RefSeq" id="WP_091970182.1">
    <property type="nucleotide sequence ID" value="NZ_FOPM01000006.1"/>
</dbReference>
<keyword evidence="2" id="KW-1185">Reference proteome</keyword>
<protein>
    <recommendedName>
        <fullName evidence="3">DUF3780 domain-containing protein</fullName>
    </recommendedName>
</protein>
<dbReference type="Proteomes" id="UP000199229">
    <property type="component" value="Unassembled WGS sequence"/>
</dbReference>
<dbReference type="EMBL" id="FOPM01000006">
    <property type="protein sequence ID" value="SFG58279.1"/>
    <property type="molecule type" value="Genomic_DNA"/>
</dbReference>